<protein>
    <submittedName>
        <fullName evidence="1">Hydrolases</fullName>
    </submittedName>
</protein>
<keyword evidence="2" id="KW-1185">Reference proteome</keyword>
<keyword evidence="1" id="KW-0378">Hydrolase</keyword>
<sequence>MEYLAFQWMFKPCINSSPQEFWLQQEILESRAMNPYIFIKNLQPTVHLALDQFLDRREYVLSPIDDYVGVSVDRRLAKCILTAITSPSSSVAKPSDELKRPCEHERLAIEFCYEIGPHVGGSKTAHSCIGDKFNGLLSYELLSPLNAPAVEQLQRAPLAHLDRY</sequence>
<reference evidence="2" key="1">
    <citation type="journal article" date="2019" name="Curr. Biol.">
        <title>Genome Sequence of Striga asiatica Provides Insight into the Evolution of Plant Parasitism.</title>
        <authorList>
            <person name="Yoshida S."/>
            <person name="Kim S."/>
            <person name="Wafula E.K."/>
            <person name="Tanskanen J."/>
            <person name="Kim Y.M."/>
            <person name="Honaas L."/>
            <person name="Yang Z."/>
            <person name="Spallek T."/>
            <person name="Conn C.E."/>
            <person name="Ichihashi Y."/>
            <person name="Cheong K."/>
            <person name="Cui S."/>
            <person name="Der J.P."/>
            <person name="Gundlach H."/>
            <person name="Jiao Y."/>
            <person name="Hori C."/>
            <person name="Ishida J.K."/>
            <person name="Kasahara H."/>
            <person name="Kiba T."/>
            <person name="Kim M.S."/>
            <person name="Koo N."/>
            <person name="Laohavisit A."/>
            <person name="Lee Y.H."/>
            <person name="Lumba S."/>
            <person name="McCourt P."/>
            <person name="Mortimer J.C."/>
            <person name="Mutuku J.M."/>
            <person name="Nomura T."/>
            <person name="Sasaki-Sekimoto Y."/>
            <person name="Seto Y."/>
            <person name="Wang Y."/>
            <person name="Wakatake T."/>
            <person name="Sakakibara H."/>
            <person name="Demura T."/>
            <person name="Yamaguchi S."/>
            <person name="Yoneyama K."/>
            <person name="Manabe R.I."/>
            <person name="Nelson D.C."/>
            <person name="Schulman A.H."/>
            <person name="Timko M.P."/>
            <person name="dePamphilis C.W."/>
            <person name="Choi D."/>
            <person name="Shirasu K."/>
        </authorList>
    </citation>
    <scope>NUCLEOTIDE SEQUENCE [LARGE SCALE GENOMIC DNA]</scope>
    <source>
        <strain evidence="2">cv. UVA1</strain>
    </source>
</reference>
<comment type="caution">
    <text evidence="1">The sequence shown here is derived from an EMBL/GenBank/DDBJ whole genome shotgun (WGS) entry which is preliminary data.</text>
</comment>
<evidence type="ECO:0000313" key="1">
    <source>
        <dbReference type="EMBL" id="GER29699.1"/>
    </source>
</evidence>
<dbReference type="EMBL" id="BKCP01004224">
    <property type="protein sequence ID" value="GER29699.1"/>
    <property type="molecule type" value="Genomic_DNA"/>
</dbReference>
<dbReference type="GO" id="GO:0016787">
    <property type="term" value="F:hydrolase activity"/>
    <property type="evidence" value="ECO:0007669"/>
    <property type="project" value="UniProtKB-KW"/>
</dbReference>
<name>A0A5A7PA69_STRAF</name>
<accession>A0A5A7PA69</accession>
<gene>
    <name evidence="1" type="ORF">STAS_05585</name>
</gene>
<dbReference type="Proteomes" id="UP000325081">
    <property type="component" value="Unassembled WGS sequence"/>
</dbReference>
<dbReference type="AlphaFoldDB" id="A0A5A7PA69"/>
<proteinExistence type="predicted"/>
<evidence type="ECO:0000313" key="2">
    <source>
        <dbReference type="Proteomes" id="UP000325081"/>
    </source>
</evidence>
<organism evidence="1 2">
    <name type="scientific">Striga asiatica</name>
    <name type="common">Asiatic witchweed</name>
    <name type="synonym">Buchnera asiatica</name>
    <dbReference type="NCBI Taxonomy" id="4170"/>
    <lineage>
        <taxon>Eukaryota</taxon>
        <taxon>Viridiplantae</taxon>
        <taxon>Streptophyta</taxon>
        <taxon>Embryophyta</taxon>
        <taxon>Tracheophyta</taxon>
        <taxon>Spermatophyta</taxon>
        <taxon>Magnoliopsida</taxon>
        <taxon>eudicotyledons</taxon>
        <taxon>Gunneridae</taxon>
        <taxon>Pentapetalae</taxon>
        <taxon>asterids</taxon>
        <taxon>lamiids</taxon>
        <taxon>Lamiales</taxon>
        <taxon>Orobanchaceae</taxon>
        <taxon>Buchnereae</taxon>
        <taxon>Striga</taxon>
    </lineage>
</organism>